<comment type="caution">
    <text evidence="1">The sequence shown here is derived from an EMBL/GenBank/DDBJ whole genome shotgun (WGS) entry which is preliminary data.</text>
</comment>
<proteinExistence type="predicted"/>
<sequence length="252" mass="29063">MATRYIRSVPSLAAHIRNVPRERIYDSSSLACPAAELVQTYHPSKLDTLLDARPSISVLNREADTMAHVLRRLSDHLQRLSHAYAEWQDFDAGAYFDLYPKQTEVLINIRGTGRMTRITFFGDLMIPRFQLAEHYFVETFAPSYRAAFPVGREPNRQSPAMQLFRDEVEPEMARRWQHLCLVAQRLLWTLKNELDYLVVTDGEEEMFNWRPSWHTPGCPELVSGLLPAWESLTTFTMAVQCAPASRELYEGV</sequence>
<organism evidence="1">
    <name type="scientific">Caldilineaceae bacterium SB0662_bin_9</name>
    <dbReference type="NCBI Taxonomy" id="2605258"/>
    <lineage>
        <taxon>Bacteria</taxon>
        <taxon>Bacillati</taxon>
        <taxon>Chloroflexota</taxon>
        <taxon>Caldilineae</taxon>
        <taxon>Caldilineales</taxon>
        <taxon>Caldilineaceae</taxon>
    </lineage>
</organism>
<accession>A0A6B1DTF3</accession>
<protein>
    <submittedName>
        <fullName evidence="1">Uncharacterized protein</fullName>
    </submittedName>
</protein>
<reference evidence="1" key="1">
    <citation type="submission" date="2019-09" db="EMBL/GenBank/DDBJ databases">
        <title>Characterisation of the sponge microbiome using genome-centric metagenomics.</title>
        <authorList>
            <person name="Engelberts J.P."/>
            <person name="Robbins S.J."/>
            <person name="De Goeij J.M."/>
            <person name="Aranda M."/>
            <person name="Bell S.C."/>
            <person name="Webster N.S."/>
        </authorList>
    </citation>
    <scope>NUCLEOTIDE SEQUENCE</scope>
    <source>
        <strain evidence="1">SB0662_bin_9</strain>
    </source>
</reference>
<name>A0A6B1DTF3_9CHLR</name>
<evidence type="ECO:0000313" key="1">
    <source>
        <dbReference type="EMBL" id="MYD91080.1"/>
    </source>
</evidence>
<gene>
    <name evidence="1" type="ORF">F4Y08_12220</name>
</gene>
<dbReference type="AlphaFoldDB" id="A0A6B1DTF3"/>
<dbReference type="EMBL" id="VXPY01000086">
    <property type="protein sequence ID" value="MYD91080.1"/>
    <property type="molecule type" value="Genomic_DNA"/>
</dbReference>